<sequence length="284" mass="31090">MRRIMLCVVWITVACAAVAAEPAEDRVATGKLSLVGKWAITKVHPEGVTKNAHWLLFARDGNYAALDKEGKELWAGTFEIVPSTTPKSWDHRSHDARKSGADQLGIYELNGDALTMACVGGQWNGNEWVGRPRPRAIDPKDADVILELSRAKHAGKLADPSNQRKGSSMTKDLSTLATKFMRAINENDPSGFLAMFDDDTIVDDAGRIIRGRDAIQQWAAHDIFAASVTLDALDMNEYESGVTITAKIDGAFDRNGLPDPLIMTFDIALRDGKIAKLTCRLADR</sequence>
<dbReference type="PROSITE" id="PS51257">
    <property type="entry name" value="PROKAR_LIPOPROTEIN"/>
    <property type="match status" value="1"/>
</dbReference>
<feature type="signal peptide" evidence="1">
    <location>
        <begin position="1"/>
        <end position="19"/>
    </location>
</feature>
<dbReference type="EMBL" id="AP021861">
    <property type="protein sequence ID" value="BBO36024.1"/>
    <property type="molecule type" value="Genomic_DNA"/>
</dbReference>
<dbReference type="InterPro" id="IPR032710">
    <property type="entry name" value="NTF2-like_dom_sf"/>
</dbReference>
<dbReference type="Proteomes" id="UP000326837">
    <property type="component" value="Chromosome"/>
</dbReference>
<name>A0A5K7XGK1_9BACT</name>
<gene>
    <name evidence="3" type="ORF">PLANPX_5636</name>
</gene>
<protein>
    <recommendedName>
        <fullName evidence="2">SnoaL-like domain-containing protein</fullName>
    </recommendedName>
</protein>
<evidence type="ECO:0000313" key="4">
    <source>
        <dbReference type="Proteomes" id="UP000326837"/>
    </source>
</evidence>
<accession>A0A5K7XGK1</accession>
<feature type="domain" description="SnoaL-like" evidence="2">
    <location>
        <begin position="178"/>
        <end position="276"/>
    </location>
</feature>
<dbReference type="InterPro" id="IPR037401">
    <property type="entry name" value="SnoaL-like"/>
</dbReference>
<dbReference type="Pfam" id="PF12680">
    <property type="entry name" value="SnoaL_2"/>
    <property type="match status" value="1"/>
</dbReference>
<proteinExistence type="predicted"/>
<dbReference type="AlphaFoldDB" id="A0A5K7XGK1"/>
<dbReference type="KEGG" id="lpav:PLANPX_5636"/>
<reference evidence="4" key="1">
    <citation type="submission" date="2019-10" db="EMBL/GenBank/DDBJ databases">
        <title>Lacipirellula parvula gen. nov., sp. nov., representing a lineage of planctomycetes widespread in freshwater anoxic habitats, and description of the family Lacipirellulaceae.</title>
        <authorList>
            <person name="Dedysh S.N."/>
            <person name="Kulichevskaya I.S."/>
            <person name="Beletsky A.V."/>
            <person name="Rakitin A.L."/>
            <person name="Mardanov A.V."/>
            <person name="Ivanova A.A."/>
            <person name="Saltykova V.X."/>
            <person name="Rijpstra W.I.C."/>
            <person name="Sinninghe Damste J.S."/>
            <person name="Ravin N.V."/>
        </authorList>
    </citation>
    <scope>NUCLEOTIDE SEQUENCE [LARGE SCALE GENOMIC DNA]</scope>
    <source>
        <strain evidence="4">PX69</strain>
    </source>
</reference>
<keyword evidence="1" id="KW-0732">Signal</keyword>
<evidence type="ECO:0000259" key="2">
    <source>
        <dbReference type="Pfam" id="PF12680"/>
    </source>
</evidence>
<feature type="chain" id="PRO_5024851114" description="SnoaL-like domain-containing protein" evidence="1">
    <location>
        <begin position="20"/>
        <end position="284"/>
    </location>
</feature>
<dbReference type="Gene3D" id="3.10.450.50">
    <property type="match status" value="1"/>
</dbReference>
<organism evidence="3 4">
    <name type="scientific">Lacipirellula parvula</name>
    <dbReference type="NCBI Taxonomy" id="2650471"/>
    <lineage>
        <taxon>Bacteria</taxon>
        <taxon>Pseudomonadati</taxon>
        <taxon>Planctomycetota</taxon>
        <taxon>Planctomycetia</taxon>
        <taxon>Pirellulales</taxon>
        <taxon>Lacipirellulaceae</taxon>
        <taxon>Lacipirellula</taxon>
    </lineage>
</organism>
<keyword evidence="4" id="KW-1185">Reference proteome</keyword>
<evidence type="ECO:0000256" key="1">
    <source>
        <dbReference type="SAM" id="SignalP"/>
    </source>
</evidence>
<dbReference type="RefSeq" id="WP_152101277.1">
    <property type="nucleotide sequence ID" value="NZ_AP021861.1"/>
</dbReference>
<dbReference type="SUPFAM" id="SSF54427">
    <property type="entry name" value="NTF2-like"/>
    <property type="match status" value="1"/>
</dbReference>
<evidence type="ECO:0000313" key="3">
    <source>
        <dbReference type="EMBL" id="BBO36024.1"/>
    </source>
</evidence>